<protein>
    <recommendedName>
        <fullName evidence="5">Integral membrane protein</fullName>
    </recommendedName>
</protein>
<evidence type="ECO:0000313" key="4">
    <source>
        <dbReference type="Proteomes" id="UP001499878"/>
    </source>
</evidence>
<dbReference type="EMBL" id="BAABJR010000039">
    <property type="protein sequence ID" value="GAA5217999.1"/>
    <property type="molecule type" value="Genomic_DNA"/>
</dbReference>
<accession>A0ABP9TJ00</accession>
<comment type="caution">
    <text evidence="3">The sequence shown here is derived from an EMBL/GenBank/DDBJ whole genome shotgun (WGS) entry which is preliminary data.</text>
</comment>
<feature type="transmembrane region" description="Helical" evidence="2">
    <location>
        <begin position="143"/>
        <end position="164"/>
    </location>
</feature>
<evidence type="ECO:0000256" key="2">
    <source>
        <dbReference type="SAM" id="Phobius"/>
    </source>
</evidence>
<organism evidence="3 4">
    <name type="scientific">Streptomyces thinghirensis</name>
    <dbReference type="NCBI Taxonomy" id="551547"/>
    <lineage>
        <taxon>Bacteria</taxon>
        <taxon>Bacillati</taxon>
        <taxon>Actinomycetota</taxon>
        <taxon>Actinomycetes</taxon>
        <taxon>Kitasatosporales</taxon>
        <taxon>Streptomycetaceae</taxon>
        <taxon>Streptomyces</taxon>
    </lineage>
</organism>
<proteinExistence type="predicted"/>
<name>A0ABP9TJ00_9ACTN</name>
<feature type="compositionally biased region" description="Low complexity" evidence="1">
    <location>
        <begin position="251"/>
        <end position="271"/>
    </location>
</feature>
<keyword evidence="2" id="KW-0812">Transmembrane</keyword>
<gene>
    <name evidence="3" type="ORF">GCM10023323_77050</name>
</gene>
<evidence type="ECO:0008006" key="5">
    <source>
        <dbReference type="Google" id="ProtNLM"/>
    </source>
</evidence>
<feature type="compositionally biased region" description="Pro residues" evidence="1">
    <location>
        <begin position="272"/>
        <end position="293"/>
    </location>
</feature>
<dbReference type="RefSeq" id="WP_345638896.1">
    <property type="nucleotide sequence ID" value="NZ_BAABJR010000039.1"/>
</dbReference>
<keyword evidence="4" id="KW-1185">Reference proteome</keyword>
<keyword evidence="2" id="KW-1133">Transmembrane helix</keyword>
<sequence>MSKRQTQKMLQLMASGEPVELTSPMASVKKLAKLAFVAQQFGYEYADVRQGGGSNSSLRMLLVPDPSPQARSRAAQNWAQYPNASDGVSVPPLVPDAFELLKARINFDLTGKSAEKRMGYGALGVTVGCVVLAYRFGGASGDFVVAAIVWLCVMALLGVGFLVTRKRNAKFAARLRAAGFVPVTDETGRVRYLAPGAQPPGHGNPFGGVGGPVAGGAPYGYPQAPAAPTAPGGYGQPAPGPYAPQQPPYPAQAAQPSYGQPQPYAPPQAQQPYPPQPYPQQQPPHWQPQPPQG</sequence>
<feature type="compositionally biased region" description="Pro residues" evidence="1">
    <location>
        <begin position="238"/>
        <end position="250"/>
    </location>
</feature>
<feature type="region of interest" description="Disordered" evidence="1">
    <location>
        <begin position="227"/>
        <end position="293"/>
    </location>
</feature>
<evidence type="ECO:0000256" key="1">
    <source>
        <dbReference type="SAM" id="MobiDB-lite"/>
    </source>
</evidence>
<dbReference type="Proteomes" id="UP001499878">
    <property type="component" value="Unassembled WGS sequence"/>
</dbReference>
<reference evidence="4" key="1">
    <citation type="journal article" date="2019" name="Int. J. Syst. Evol. Microbiol.">
        <title>The Global Catalogue of Microorganisms (GCM) 10K type strain sequencing project: providing services to taxonomists for standard genome sequencing and annotation.</title>
        <authorList>
            <consortium name="The Broad Institute Genomics Platform"/>
            <consortium name="The Broad Institute Genome Sequencing Center for Infectious Disease"/>
            <person name="Wu L."/>
            <person name="Ma J."/>
        </authorList>
    </citation>
    <scope>NUCLEOTIDE SEQUENCE [LARGE SCALE GENOMIC DNA]</scope>
    <source>
        <strain evidence="4">JCM 18306</strain>
    </source>
</reference>
<evidence type="ECO:0000313" key="3">
    <source>
        <dbReference type="EMBL" id="GAA5217999.1"/>
    </source>
</evidence>
<feature type="transmembrane region" description="Helical" evidence="2">
    <location>
        <begin position="118"/>
        <end position="137"/>
    </location>
</feature>
<keyword evidence="2" id="KW-0472">Membrane</keyword>